<dbReference type="CDD" id="cd08180">
    <property type="entry name" value="PDD"/>
    <property type="match status" value="1"/>
</dbReference>
<dbReference type="FunFam" id="1.20.1090.10:FF:000001">
    <property type="entry name" value="Aldehyde-alcohol dehydrogenase"/>
    <property type="match status" value="1"/>
</dbReference>
<dbReference type="Pfam" id="PF25137">
    <property type="entry name" value="ADH_Fe_C"/>
    <property type="match status" value="1"/>
</dbReference>
<keyword evidence="1" id="KW-0560">Oxidoreductase</keyword>
<dbReference type="SUPFAM" id="SSF56796">
    <property type="entry name" value="Dehydroquinate synthase-like"/>
    <property type="match status" value="1"/>
</dbReference>
<evidence type="ECO:0000313" key="5">
    <source>
        <dbReference type="Proteomes" id="UP001205919"/>
    </source>
</evidence>
<accession>A0AAW5K4L3</accession>
<dbReference type="FunFam" id="3.40.50.1970:FF:000003">
    <property type="entry name" value="Alcohol dehydrogenase, iron-containing"/>
    <property type="match status" value="1"/>
</dbReference>
<name>A0AAW5K4L3_9BACT</name>
<dbReference type="Gene3D" id="3.40.50.1970">
    <property type="match status" value="1"/>
</dbReference>
<organism evidence="4 5">
    <name type="scientific">Cloacibacillus evryensis</name>
    <dbReference type="NCBI Taxonomy" id="508460"/>
    <lineage>
        <taxon>Bacteria</taxon>
        <taxon>Thermotogati</taxon>
        <taxon>Synergistota</taxon>
        <taxon>Synergistia</taxon>
        <taxon>Synergistales</taxon>
        <taxon>Synergistaceae</taxon>
        <taxon>Cloacibacillus</taxon>
    </lineage>
</organism>
<dbReference type="InterPro" id="IPR056798">
    <property type="entry name" value="ADH_Fe_C"/>
</dbReference>
<sequence>MEKFSSITTIYMGKDALADAVGGARRVFIVSDPFMVSSGKVSYVTDYLQGSGAEYEIFSDVQADPDIETVAAGMARIVEFKPDHVVVLGGGSPIDAAKAIVFFAHRQGAIPPCPFTAIPTTSGTGSEVSSFAVITDHKKNVKYPMVDDSLLPTSAVLNAELVMSVPPKVTADAGLDVLTHAIEAFVSTNRTDFTDAMAEKAIKLIYRYLLTVYREPGDYEARQRVHNASCMAGIAFSNAGLGLNHAMAHTLGAKFHIAHGRANAILLPYVMSFNAGCATQLTDTAKRYAKIAYLCDISTVSVRQSALNVIRTIRSWTKKMDIPPTIREAGVSEADFRGKLPEMVEDALADGCLTTAPRRCTGDDIRQVFENAYNGKLP</sequence>
<feature type="domain" description="Fe-containing alcohol dehydrogenase-like C-terminal" evidence="3">
    <location>
        <begin position="170"/>
        <end position="373"/>
    </location>
</feature>
<dbReference type="InterPro" id="IPR039697">
    <property type="entry name" value="Alcohol_dehydrogenase_Fe"/>
</dbReference>
<evidence type="ECO:0000256" key="1">
    <source>
        <dbReference type="ARBA" id="ARBA00023002"/>
    </source>
</evidence>
<reference evidence="4 5" key="1">
    <citation type="submission" date="2022-06" db="EMBL/GenBank/DDBJ databases">
        <title>Isolation of gut microbiota from human fecal samples.</title>
        <authorList>
            <person name="Pamer E.G."/>
            <person name="Barat B."/>
            <person name="Waligurski E."/>
            <person name="Medina S."/>
            <person name="Paddock L."/>
            <person name="Mostad J."/>
        </authorList>
    </citation>
    <scope>NUCLEOTIDE SEQUENCE [LARGE SCALE GENOMIC DNA]</scope>
    <source>
        <strain evidence="4 5">DFI.9.90</strain>
    </source>
</reference>
<dbReference type="InterPro" id="IPR001670">
    <property type="entry name" value="ADH_Fe/GldA"/>
</dbReference>
<gene>
    <name evidence="4" type="ORF">NE630_13085</name>
</gene>
<evidence type="ECO:0000313" key="4">
    <source>
        <dbReference type="EMBL" id="MCQ4815367.1"/>
    </source>
</evidence>
<dbReference type="PANTHER" id="PTHR11496">
    <property type="entry name" value="ALCOHOL DEHYDROGENASE"/>
    <property type="match status" value="1"/>
</dbReference>
<evidence type="ECO:0000259" key="2">
    <source>
        <dbReference type="Pfam" id="PF00465"/>
    </source>
</evidence>
<keyword evidence="5" id="KW-1185">Reference proteome</keyword>
<comment type="caution">
    <text evidence="4">The sequence shown here is derived from an EMBL/GenBank/DDBJ whole genome shotgun (WGS) entry which is preliminary data.</text>
</comment>
<dbReference type="EMBL" id="JANFYT010000034">
    <property type="protein sequence ID" value="MCQ4815367.1"/>
    <property type="molecule type" value="Genomic_DNA"/>
</dbReference>
<dbReference type="GO" id="GO:0004022">
    <property type="term" value="F:alcohol dehydrogenase (NAD+) activity"/>
    <property type="evidence" value="ECO:0007669"/>
    <property type="project" value="TreeGrafter"/>
</dbReference>
<dbReference type="RefSeq" id="WP_256182250.1">
    <property type="nucleotide sequence ID" value="NZ_DBEWVB010000079.1"/>
</dbReference>
<feature type="domain" description="Alcohol dehydrogenase iron-type/glycerol dehydrogenase GldA" evidence="2">
    <location>
        <begin position="10"/>
        <end position="158"/>
    </location>
</feature>
<dbReference type="Proteomes" id="UP001205919">
    <property type="component" value="Unassembled WGS sequence"/>
</dbReference>
<dbReference type="AlphaFoldDB" id="A0AAW5K4L3"/>
<dbReference type="Pfam" id="PF00465">
    <property type="entry name" value="Fe-ADH"/>
    <property type="match status" value="1"/>
</dbReference>
<dbReference type="PANTHER" id="PTHR11496:SF83">
    <property type="entry name" value="HYDROXYACID-OXOACID TRANSHYDROGENASE, MITOCHONDRIAL"/>
    <property type="match status" value="1"/>
</dbReference>
<proteinExistence type="predicted"/>
<dbReference type="Gene3D" id="1.20.1090.10">
    <property type="entry name" value="Dehydroquinate synthase-like - alpha domain"/>
    <property type="match status" value="1"/>
</dbReference>
<protein>
    <submittedName>
        <fullName evidence="4">Iron-containing alcohol dehydrogenase</fullName>
    </submittedName>
</protein>
<evidence type="ECO:0000259" key="3">
    <source>
        <dbReference type="Pfam" id="PF25137"/>
    </source>
</evidence>
<dbReference type="GO" id="GO:0046872">
    <property type="term" value="F:metal ion binding"/>
    <property type="evidence" value="ECO:0007669"/>
    <property type="project" value="InterPro"/>
</dbReference>